<organism evidence="1 2">
    <name type="scientific">Acinetobacter tjernbergiae DSM 14971 = CIP 107465</name>
    <dbReference type="NCBI Taxonomy" id="1120928"/>
    <lineage>
        <taxon>Bacteria</taxon>
        <taxon>Pseudomonadati</taxon>
        <taxon>Pseudomonadota</taxon>
        <taxon>Gammaproteobacteria</taxon>
        <taxon>Moraxellales</taxon>
        <taxon>Moraxellaceae</taxon>
        <taxon>Acinetobacter</taxon>
    </lineage>
</organism>
<accession>V2US53</accession>
<dbReference type="OrthoDB" id="8019720at2"/>
<dbReference type="PANTHER" id="PTHR21525">
    <property type="entry name" value="MOTILE SPERM PROTEIN"/>
    <property type="match status" value="1"/>
</dbReference>
<dbReference type="eggNOG" id="COG5283">
    <property type="taxonomic scope" value="Bacteria"/>
</dbReference>
<dbReference type="RefSeq" id="WP_023274482.1">
    <property type="nucleotide sequence ID" value="NZ_AYEV01000001.1"/>
</dbReference>
<evidence type="ECO:0000313" key="1">
    <source>
        <dbReference type="EMBL" id="ESK57558.1"/>
    </source>
</evidence>
<evidence type="ECO:0008006" key="3">
    <source>
        <dbReference type="Google" id="ProtNLM"/>
    </source>
</evidence>
<evidence type="ECO:0000313" key="2">
    <source>
        <dbReference type="Proteomes" id="UP000017404"/>
    </source>
</evidence>
<name>V2US53_9GAMM</name>
<protein>
    <recommendedName>
        <fullName evidence="3">Glycine zipper domain-containing protein</fullName>
    </recommendedName>
</protein>
<dbReference type="PANTHER" id="PTHR21525:SF9">
    <property type="entry name" value="CHANNEL_COLICIN DOMAIN-CONTAINING PROTEIN"/>
    <property type="match status" value="1"/>
</dbReference>
<dbReference type="STRING" id="202955.GCA_000759995_03421"/>
<dbReference type="PATRIC" id="fig|1120928.5.peg.96"/>
<comment type="caution">
    <text evidence="1">The sequence shown here is derived from an EMBL/GenBank/DDBJ whole genome shotgun (WGS) entry which is preliminary data.</text>
</comment>
<dbReference type="Proteomes" id="UP000017404">
    <property type="component" value="Unassembled WGS sequence"/>
</dbReference>
<dbReference type="EMBL" id="AYEV01000001">
    <property type="protein sequence ID" value="ESK57558.1"/>
    <property type="molecule type" value="Genomic_DNA"/>
</dbReference>
<sequence length="405" mass="42401">MRDLYSLFSQNHFALSIGKYIKLQDGDPIKKIGLKGNRTGFDITTYLANQKLKGVDTVTATVMLMNRQLSKNKRFVELQNQIATAEKSGDQSKAIALKTEAMNIVAAGEFGKIFHNQQSLSGLMSIIAGLNNGDFERISQQSWNGEGSNERVAKEKSFIEPAQAHALEQETILATIKVYDQVKGTLGEFESGLKDTMQANQALAAWAVTAAGALAVLAATGVGARMGGGLGGAGAGAAGALAGAKKLLVRGAVPLTVGLGAYQLYDTAQNDSLSQYQKNVDYSKTVGGTSGALAGAAAGAALGSVVPVLGTLVGGLIGGGLGYWAGSEGGEAFGEYFNEQNGIMENQSQLLEEQNKQMGQVVKELQKLPNALSGAINVNFSNFGLNTGNREGAVPTKPLVFQNPY</sequence>
<proteinExistence type="predicted"/>
<keyword evidence="2" id="KW-1185">Reference proteome</keyword>
<dbReference type="AlphaFoldDB" id="V2US53"/>
<gene>
    <name evidence="1" type="ORF">F990_00094</name>
</gene>
<reference evidence="1 2" key="1">
    <citation type="submission" date="2013-10" db="EMBL/GenBank/DDBJ databases">
        <title>The Genome Sequence of Acinetobacter tjernbergiae CIP107465.</title>
        <authorList>
            <consortium name="The Broad Institute Genomics Platform"/>
            <consortium name="The Broad Institute Genome Sequencing Center for Infectious Disease"/>
            <person name="Cerqueira G."/>
            <person name="Feldgarden M."/>
            <person name="Courvalin P."/>
            <person name="Grillot-Courvalin C."/>
            <person name="Clermont D."/>
            <person name="Rocha E."/>
            <person name="Yoon E.-J."/>
            <person name="Nemec A."/>
            <person name="Young S.K."/>
            <person name="Zeng Q."/>
            <person name="Gargeya S."/>
            <person name="Fitzgerald M."/>
            <person name="Abouelleil A."/>
            <person name="Alvarado L."/>
            <person name="Berlin A.M."/>
            <person name="Chapman S.B."/>
            <person name="Gainer-Dewar J."/>
            <person name="Goldberg J."/>
            <person name="Gnerre S."/>
            <person name="Griggs A."/>
            <person name="Gujja S."/>
            <person name="Hansen M."/>
            <person name="Howarth C."/>
            <person name="Imamovic A."/>
            <person name="Ireland A."/>
            <person name="Larimer J."/>
            <person name="McCowan C."/>
            <person name="Murphy C."/>
            <person name="Pearson M."/>
            <person name="Poon T.W."/>
            <person name="Priest M."/>
            <person name="Roberts A."/>
            <person name="Saif S."/>
            <person name="Shea T."/>
            <person name="Sykes S."/>
            <person name="Wortman J."/>
            <person name="Nusbaum C."/>
            <person name="Birren B."/>
        </authorList>
    </citation>
    <scope>NUCLEOTIDE SEQUENCE [LARGE SCALE GENOMIC DNA]</scope>
    <source>
        <strain evidence="1 2">CIP 107465</strain>
    </source>
</reference>